<proteinExistence type="predicted"/>
<dbReference type="EMBL" id="JAUSVS010000008">
    <property type="protein sequence ID" value="MDQ0465914.1"/>
    <property type="molecule type" value="Genomic_DNA"/>
</dbReference>
<gene>
    <name evidence="1" type="ORF">QO010_003706</name>
</gene>
<dbReference type="Proteomes" id="UP001228905">
    <property type="component" value="Unassembled WGS sequence"/>
</dbReference>
<dbReference type="Pfam" id="PF21810">
    <property type="entry name" value="DUF6880"/>
    <property type="match status" value="2"/>
</dbReference>
<name>A0ABU0IXY5_9CAUL</name>
<accession>A0ABU0IXY5</accession>
<evidence type="ECO:0000313" key="2">
    <source>
        <dbReference type="Proteomes" id="UP001228905"/>
    </source>
</evidence>
<comment type="caution">
    <text evidence="1">The sequence shown here is derived from an EMBL/GenBank/DDBJ whole genome shotgun (WGS) entry which is preliminary data.</text>
</comment>
<organism evidence="1 2">
    <name type="scientific">Caulobacter ginsengisoli</name>
    <dbReference type="NCBI Taxonomy" id="400775"/>
    <lineage>
        <taxon>Bacteria</taxon>
        <taxon>Pseudomonadati</taxon>
        <taxon>Pseudomonadota</taxon>
        <taxon>Alphaproteobacteria</taxon>
        <taxon>Caulobacterales</taxon>
        <taxon>Caulobacteraceae</taxon>
        <taxon>Caulobacter</taxon>
    </lineage>
</organism>
<reference evidence="1 2" key="1">
    <citation type="submission" date="2023-07" db="EMBL/GenBank/DDBJ databases">
        <title>Genomic Encyclopedia of Type Strains, Phase IV (KMG-IV): sequencing the most valuable type-strain genomes for metagenomic binning, comparative biology and taxonomic classification.</title>
        <authorList>
            <person name="Goeker M."/>
        </authorList>
    </citation>
    <scope>NUCLEOTIDE SEQUENCE [LARGE SCALE GENOMIC DNA]</scope>
    <source>
        <strain evidence="1 2">DSM 18695</strain>
    </source>
</reference>
<evidence type="ECO:0000313" key="1">
    <source>
        <dbReference type="EMBL" id="MDQ0465914.1"/>
    </source>
</evidence>
<dbReference type="RefSeq" id="WP_307351615.1">
    <property type="nucleotide sequence ID" value="NZ_JAUSVS010000008.1"/>
</dbReference>
<protein>
    <submittedName>
        <fullName evidence="1">Uncharacterized protein</fullName>
    </submittedName>
</protein>
<keyword evidence="2" id="KW-1185">Reference proteome</keyword>
<dbReference type="InterPro" id="IPR049245">
    <property type="entry name" value="DUF6880"/>
</dbReference>
<sequence length="469" mass="51525">MARKPNKTTVTAENLTGLGAERLAAILMELAAGRADVKRRLKMELTGEVGSEELANEIVKRLAAIGKARTWIHWRKRPAFVRELDMLRAMIVERLVPLDAARALELLWRFRDLKLGLYGRMGEAAEKTDEIFRQTDQDLARLAGEARMLPAVLAHQAFEALAFDDDAGGLVVSLYPVLGAAGVAALRERLAAGIAEGHDNSASFLGVLRELADLDGDVDAWIATLTPREAQHPGFGAAAAERLLAAGRGEAALQALEASRPPERSISAVWRKDDLDERVRARWLAVYRDALEAVGRTEEAQALRWATFEGSLSTRALKDYLARLPEFDDVIAEDRAKAHAARFKSFHRALAFFLAWGDLAGAAALILARRGEIQGEDYDLLIPAASRLEGRYPLAATALRRAMIVDALDRARSGRYAQTARLMVESEAIAPSITDWGGLEPHEDFARHILIRHARKPRFLAELKAAMGG</sequence>